<evidence type="ECO:0000313" key="2">
    <source>
        <dbReference type="EMBL" id="KYD09940.1"/>
    </source>
</evidence>
<dbReference type="Proteomes" id="UP000075666">
    <property type="component" value="Unassembled WGS sequence"/>
</dbReference>
<keyword evidence="1" id="KW-0732">Signal</keyword>
<sequence>MKKVKSLFLKVVMAILVVGTLPSLSGLQAVQAEGPNDPAPEIKPVNDNGKKVLFDNTHGQTAGAADWVIDGGFSDFGNAIAKKGYYVKELRKTTPITYDDLKAYDVFVIGEANIPYKKSEQNAMIQYVQTGGSIFFIADHYNADRNKNRWDASEVFNGYRRGAFENPAKGMSTEEANSLAMQGVESSDWLSDNFGLRFRYNAVGDVNATTIVSPNSTFGITSGVDSVAVHAGSTVAITDPKRAKGLVYLPSLSSKDKWNNAVDQGVYFGGGVDEGAYAAISKLGKGKAAFIGDSSPVEDATPKYVREENGAKKTTYNGFKEQDDAVLLTNIIDWLAMDEDYTSFEGKIPLDKESPILDMEIPSKSTEPQPEPWSPPAAGYKWYDSSTFAPGSYGSSKPPEVNAEYSFVHQAVLPNQQEFQIRVSVDHLAPGQTVSGLKAGIYLTGGEQIAKFQNEDGTWPTSYNYSSEFSVTVDKTGHASKDLTVKINPAKSGAASLRLKSGSKNIITEAVTVDNVNAEPLPDDKPNLPEKISIQDARTAQVGKTVTIEGVVTSKPGAFGGQGFYLQDDTAGIYVFQNEAGYQVGDVLKITATTEVYNNELELTNPVAIEKTGTKPVPEAKVVTELGDANQGQLVQLENVKIGNLAVAGRAFEFDATKDGKSTRIRVDERTGVTYDEFSKKYKNGDVLNITGISSIFKDVYQLKPLSFDHFKIADATGPVIKDINPLSIYPYESFEQNVEVTDEGSGVAKVTITLDGNEVSNPIKVEPFTLARGNHTIVVKAADQAGNESVKEFTLVVQMDLNHLDEYLDKGYEKGLITNKGIYKSLSAKAQTAQKAKLKMVRCTLLNTLEFEVRLHSDRKIDKDYAKSLIEVINYLKK</sequence>
<dbReference type="OrthoDB" id="9801679at2"/>
<dbReference type="STRING" id="46224.B4102_2446"/>
<dbReference type="PANTHER" id="PTHR12969:SF7">
    <property type="entry name" value="INTRAFLAGELLAR TRANSPORT PROTEIN 52 HOMOLOG"/>
    <property type="match status" value="1"/>
</dbReference>
<dbReference type="InterPro" id="IPR013783">
    <property type="entry name" value="Ig-like_fold"/>
</dbReference>
<dbReference type="CDD" id="cd04486">
    <property type="entry name" value="YhcR_OBF_like"/>
    <property type="match status" value="1"/>
</dbReference>
<comment type="caution">
    <text evidence="2">The sequence shown here is derived from an EMBL/GenBank/DDBJ whole genome shotgun (WGS) entry which is preliminary data.</text>
</comment>
<name>A0A150LCH7_9BACI</name>
<feature type="chain" id="PRO_5038521165" description="Endonuclease" evidence="1">
    <location>
        <begin position="26"/>
        <end position="879"/>
    </location>
</feature>
<gene>
    <name evidence="2" type="ORF">B4102_2446</name>
</gene>
<feature type="signal peptide" evidence="1">
    <location>
        <begin position="1"/>
        <end position="25"/>
    </location>
</feature>
<dbReference type="InterPro" id="IPR029062">
    <property type="entry name" value="Class_I_gatase-like"/>
</dbReference>
<reference evidence="2 3" key="1">
    <citation type="submission" date="2016-01" db="EMBL/GenBank/DDBJ databases">
        <title>Genome Sequences of Twelve Sporeforming Bacillus Species Isolated from Foods.</title>
        <authorList>
            <person name="Berendsen E.M."/>
            <person name="Wells-Bennik M.H."/>
            <person name="Krawcyk A.O."/>
            <person name="De Jong A."/>
            <person name="Holsappel S."/>
            <person name="Eijlander R.T."/>
            <person name="Kuipers O.P."/>
        </authorList>
    </citation>
    <scope>NUCLEOTIDE SEQUENCE [LARGE SCALE GENOMIC DNA]</scope>
    <source>
        <strain evidence="2 3">B4102</strain>
    </source>
</reference>
<keyword evidence="3" id="KW-1185">Reference proteome</keyword>
<dbReference type="AlphaFoldDB" id="A0A150LCH7"/>
<dbReference type="SUPFAM" id="SSF52317">
    <property type="entry name" value="Class I glutamine amidotransferase-like"/>
    <property type="match status" value="1"/>
</dbReference>
<dbReference type="EMBL" id="LQYN01000020">
    <property type="protein sequence ID" value="KYD09940.1"/>
    <property type="molecule type" value="Genomic_DNA"/>
</dbReference>
<dbReference type="PANTHER" id="PTHR12969">
    <property type="entry name" value="NGD5/OSM-6/IFT52"/>
    <property type="match status" value="1"/>
</dbReference>
<protein>
    <recommendedName>
        <fullName evidence="4">Endonuclease</fullName>
    </recommendedName>
</protein>
<evidence type="ECO:0008006" key="4">
    <source>
        <dbReference type="Google" id="ProtNLM"/>
    </source>
</evidence>
<evidence type="ECO:0000313" key="3">
    <source>
        <dbReference type="Proteomes" id="UP000075666"/>
    </source>
</evidence>
<dbReference type="InterPro" id="IPR039975">
    <property type="entry name" value="IFT52"/>
</dbReference>
<accession>A0A150LCH7</accession>
<organism evidence="2 3">
    <name type="scientific">Heyndrickxia sporothermodurans</name>
    <dbReference type="NCBI Taxonomy" id="46224"/>
    <lineage>
        <taxon>Bacteria</taxon>
        <taxon>Bacillati</taxon>
        <taxon>Bacillota</taxon>
        <taxon>Bacilli</taxon>
        <taxon>Bacillales</taxon>
        <taxon>Bacillaceae</taxon>
        <taxon>Heyndrickxia</taxon>
    </lineage>
</organism>
<dbReference type="PATRIC" id="fig|46224.3.peg.1532"/>
<dbReference type="Gene3D" id="2.60.40.10">
    <property type="entry name" value="Immunoglobulins"/>
    <property type="match status" value="1"/>
</dbReference>
<proteinExistence type="predicted"/>
<dbReference type="RefSeq" id="WP_084347456.1">
    <property type="nucleotide sequence ID" value="NZ_LQYN01000020.1"/>
</dbReference>
<evidence type="ECO:0000256" key="1">
    <source>
        <dbReference type="SAM" id="SignalP"/>
    </source>
</evidence>